<dbReference type="Proteomes" id="UP000828390">
    <property type="component" value="Unassembled WGS sequence"/>
</dbReference>
<dbReference type="EMBL" id="JAIWYP010000011">
    <property type="protein sequence ID" value="KAH3734273.1"/>
    <property type="molecule type" value="Genomic_DNA"/>
</dbReference>
<protein>
    <submittedName>
        <fullName evidence="2">Uncharacterized protein</fullName>
    </submittedName>
</protein>
<evidence type="ECO:0000256" key="1">
    <source>
        <dbReference type="SAM" id="MobiDB-lite"/>
    </source>
</evidence>
<organism evidence="2 3">
    <name type="scientific">Dreissena polymorpha</name>
    <name type="common">Zebra mussel</name>
    <name type="synonym">Mytilus polymorpha</name>
    <dbReference type="NCBI Taxonomy" id="45954"/>
    <lineage>
        <taxon>Eukaryota</taxon>
        <taxon>Metazoa</taxon>
        <taxon>Spiralia</taxon>
        <taxon>Lophotrochozoa</taxon>
        <taxon>Mollusca</taxon>
        <taxon>Bivalvia</taxon>
        <taxon>Autobranchia</taxon>
        <taxon>Heteroconchia</taxon>
        <taxon>Euheterodonta</taxon>
        <taxon>Imparidentia</taxon>
        <taxon>Neoheterodontei</taxon>
        <taxon>Myida</taxon>
        <taxon>Dreissenoidea</taxon>
        <taxon>Dreissenidae</taxon>
        <taxon>Dreissena</taxon>
    </lineage>
</organism>
<reference evidence="2" key="2">
    <citation type="submission" date="2020-11" db="EMBL/GenBank/DDBJ databases">
        <authorList>
            <person name="McCartney M.A."/>
            <person name="Auch B."/>
            <person name="Kono T."/>
            <person name="Mallez S."/>
            <person name="Becker A."/>
            <person name="Gohl D.M."/>
            <person name="Silverstein K.A.T."/>
            <person name="Koren S."/>
            <person name="Bechman K.B."/>
            <person name="Herman A."/>
            <person name="Abrahante J.E."/>
            <person name="Garbe J."/>
        </authorList>
    </citation>
    <scope>NUCLEOTIDE SEQUENCE</scope>
    <source>
        <strain evidence="2">Duluth1</strain>
        <tissue evidence="2">Whole animal</tissue>
    </source>
</reference>
<reference evidence="2" key="1">
    <citation type="journal article" date="2019" name="bioRxiv">
        <title>The Genome of the Zebra Mussel, Dreissena polymorpha: A Resource for Invasive Species Research.</title>
        <authorList>
            <person name="McCartney M.A."/>
            <person name="Auch B."/>
            <person name="Kono T."/>
            <person name="Mallez S."/>
            <person name="Zhang Y."/>
            <person name="Obille A."/>
            <person name="Becker A."/>
            <person name="Abrahante J.E."/>
            <person name="Garbe J."/>
            <person name="Badalamenti J.P."/>
            <person name="Herman A."/>
            <person name="Mangelson H."/>
            <person name="Liachko I."/>
            <person name="Sullivan S."/>
            <person name="Sone E.D."/>
            <person name="Koren S."/>
            <person name="Silverstein K.A.T."/>
            <person name="Beckman K.B."/>
            <person name="Gohl D.M."/>
        </authorList>
    </citation>
    <scope>NUCLEOTIDE SEQUENCE</scope>
    <source>
        <strain evidence="2">Duluth1</strain>
        <tissue evidence="2">Whole animal</tissue>
    </source>
</reference>
<keyword evidence="3" id="KW-1185">Reference proteome</keyword>
<comment type="caution">
    <text evidence="2">The sequence shown here is derived from an EMBL/GenBank/DDBJ whole genome shotgun (WGS) entry which is preliminary data.</text>
</comment>
<proteinExistence type="predicted"/>
<feature type="region of interest" description="Disordered" evidence="1">
    <location>
        <begin position="32"/>
        <end position="70"/>
    </location>
</feature>
<evidence type="ECO:0000313" key="2">
    <source>
        <dbReference type="EMBL" id="KAH3734273.1"/>
    </source>
</evidence>
<sequence>MWLKGRGLQHYRRQKMKPCWFQSQGSHSLPLPGIISQSSHQFQQQPPAKGKTNKPYFLCNTNSSAKRRGH</sequence>
<accession>A0A9D4HVJ9</accession>
<feature type="compositionally biased region" description="Low complexity" evidence="1">
    <location>
        <begin position="36"/>
        <end position="45"/>
    </location>
</feature>
<gene>
    <name evidence="2" type="ORF">DPMN_040712</name>
</gene>
<name>A0A9D4HVJ9_DREPO</name>
<dbReference type="AlphaFoldDB" id="A0A9D4HVJ9"/>
<evidence type="ECO:0000313" key="3">
    <source>
        <dbReference type="Proteomes" id="UP000828390"/>
    </source>
</evidence>